<protein>
    <recommendedName>
        <fullName evidence="2">alpha-L-rhamnosidase</fullName>
        <ecNumber evidence="2">3.2.1.40</ecNumber>
    </recommendedName>
</protein>
<evidence type="ECO:0000256" key="2">
    <source>
        <dbReference type="ARBA" id="ARBA00012652"/>
    </source>
</evidence>
<dbReference type="SUPFAM" id="SSF48208">
    <property type="entry name" value="Six-hairpin glycosidases"/>
    <property type="match status" value="1"/>
</dbReference>
<dbReference type="Gene3D" id="2.60.420.10">
    <property type="entry name" value="Maltose phosphorylase, domain 3"/>
    <property type="match status" value="1"/>
</dbReference>
<evidence type="ECO:0000259" key="6">
    <source>
        <dbReference type="Pfam" id="PF06439"/>
    </source>
</evidence>
<dbReference type="Pfam" id="PF17389">
    <property type="entry name" value="Bac_rhamnosid6H"/>
    <property type="match status" value="1"/>
</dbReference>
<keyword evidence="4" id="KW-0732">Signal</keyword>
<gene>
    <name evidence="9" type="ORF">Poly51_30030</name>
</gene>
<evidence type="ECO:0000256" key="3">
    <source>
        <dbReference type="ARBA" id="ARBA00022801"/>
    </source>
</evidence>
<evidence type="ECO:0000313" key="10">
    <source>
        <dbReference type="Proteomes" id="UP000318288"/>
    </source>
</evidence>
<evidence type="ECO:0000256" key="4">
    <source>
        <dbReference type="SAM" id="SignalP"/>
    </source>
</evidence>
<dbReference type="Gene3D" id="1.50.10.10">
    <property type="match status" value="1"/>
</dbReference>
<dbReference type="InterPro" id="IPR010496">
    <property type="entry name" value="AL/BT2_dom"/>
</dbReference>
<dbReference type="PANTHER" id="PTHR33307">
    <property type="entry name" value="ALPHA-RHAMNOSIDASE (EUROFUNG)"/>
    <property type="match status" value="1"/>
</dbReference>
<organism evidence="9 10">
    <name type="scientific">Rubripirellula tenax</name>
    <dbReference type="NCBI Taxonomy" id="2528015"/>
    <lineage>
        <taxon>Bacteria</taxon>
        <taxon>Pseudomonadati</taxon>
        <taxon>Planctomycetota</taxon>
        <taxon>Planctomycetia</taxon>
        <taxon>Pirellulales</taxon>
        <taxon>Pirellulaceae</taxon>
        <taxon>Rubripirellula</taxon>
    </lineage>
</organism>
<evidence type="ECO:0000259" key="5">
    <source>
        <dbReference type="Pfam" id="PF05592"/>
    </source>
</evidence>
<dbReference type="PANTHER" id="PTHR33307:SF6">
    <property type="entry name" value="ALPHA-RHAMNOSIDASE (EUROFUNG)-RELATED"/>
    <property type="match status" value="1"/>
</dbReference>
<sequence length="828" mass="92423" precursor="true">MTFQFRFEKFAALAWLPLLLLSHCWAQESISLSIAKPAFEQDGSAGFASMVSRGYTPLFNGKDLGGWRNPYPYGEAKVVGGEIHLLADQKFFLVTDKKYADFRVSVEIHLPEGDANSGVMFRCHVDDDAAKKVYGYQAECDGSDRRWSGGFYDESRRGWIWPSTKGRSEDQFLNHEQESKASFAEPAVANALNRNGWNRYVVTCVKDVITIELNGVQTVRFRDATDASGFIGIQHHGEKGQTYRFRNLFIKELPQIPAEQHVSLVQQEPVSIKRISDKVTQLDFGKVAFGNLAMPIATGSGTGSVHFGEKLKEGRIDRSPPGTVRYGTTPIRNGQQLGNWVVPAPVDARNVEQAGLMNANPPAVLTPSSWGSVMPFRWIEIEGLDDDFPFELIRRRAAFSATWNDDASSFECSDESLNKIWDLCKYSIKATTFAGVYVDGDRERIPYEADAYLNQLSHYTTDDNVKMAARSFDWLMENGTWPTEWAPHMVFMAHAEWMYSGDVDWLAHRYESLKAKTLMHRSGEDGLVRSSEVDQKRTDIVDWPQKERDKFVFTEINTVVNAFHIEALERMAQMARAVGKDDDAKAFGDRVELAKAAFQETLFDAAAGIYRDGVGTDHSSIHANFFPLAFGLVPADKVAGVLAWLEAKDMQCSPYAAQYFLDGLFDNGSDRKAIELMIADGDRSWKHMLNSGTTISWEAWDLKYKPNQDWNHAWGAAPANLLPRCVLGVQPIAPGWSTAMIRPCPGGLKHARGRVPTPLGPVEIDWKKESTFTISLALPDGMTAKVDLPATDASKGVFVDGKDVDATKVGDRWVLDKLMTGSVKIEVK</sequence>
<dbReference type="Pfam" id="PF05592">
    <property type="entry name" value="Bac_rhamnosid"/>
    <property type="match status" value="1"/>
</dbReference>
<feature type="domain" description="3-keto-alpha-glucoside-1,2-lyase/3-keto-2-hydroxy-glucal hydratase" evidence="6">
    <location>
        <begin position="54"/>
        <end position="251"/>
    </location>
</feature>
<feature type="domain" description="Alpha-L-rhamnosidase C-terminal" evidence="8">
    <location>
        <begin position="728"/>
        <end position="797"/>
    </location>
</feature>
<feature type="chain" id="PRO_5022829462" description="alpha-L-rhamnosidase" evidence="4">
    <location>
        <begin position="27"/>
        <end position="828"/>
    </location>
</feature>
<evidence type="ECO:0000259" key="7">
    <source>
        <dbReference type="Pfam" id="PF17389"/>
    </source>
</evidence>
<accession>A0A5C6F836</accession>
<dbReference type="Proteomes" id="UP000318288">
    <property type="component" value="Unassembled WGS sequence"/>
</dbReference>
<evidence type="ECO:0000256" key="1">
    <source>
        <dbReference type="ARBA" id="ARBA00001445"/>
    </source>
</evidence>
<feature type="domain" description="Alpha-L-rhamnosidase concanavalin-like" evidence="5">
    <location>
        <begin position="274"/>
        <end position="387"/>
    </location>
</feature>
<reference evidence="9 10" key="1">
    <citation type="submission" date="2019-02" db="EMBL/GenBank/DDBJ databases">
        <title>Deep-cultivation of Planctomycetes and their phenomic and genomic characterization uncovers novel biology.</title>
        <authorList>
            <person name="Wiegand S."/>
            <person name="Jogler M."/>
            <person name="Boedeker C."/>
            <person name="Pinto D."/>
            <person name="Vollmers J."/>
            <person name="Rivas-Marin E."/>
            <person name="Kohn T."/>
            <person name="Peeters S.H."/>
            <person name="Heuer A."/>
            <person name="Rast P."/>
            <person name="Oberbeckmann S."/>
            <person name="Bunk B."/>
            <person name="Jeske O."/>
            <person name="Meyerdierks A."/>
            <person name="Storesund J.E."/>
            <person name="Kallscheuer N."/>
            <person name="Luecker S."/>
            <person name="Lage O.M."/>
            <person name="Pohl T."/>
            <person name="Merkel B.J."/>
            <person name="Hornburger P."/>
            <person name="Mueller R.-W."/>
            <person name="Bruemmer F."/>
            <person name="Labrenz M."/>
            <person name="Spormann A.M."/>
            <person name="Op Den Camp H."/>
            <person name="Overmann J."/>
            <person name="Amann R."/>
            <person name="Jetten M.S.M."/>
            <person name="Mascher T."/>
            <person name="Medema M.H."/>
            <person name="Devos D.P."/>
            <person name="Kaster A.-K."/>
            <person name="Ovreas L."/>
            <person name="Rohde M."/>
            <person name="Galperin M.Y."/>
            <person name="Jogler C."/>
        </authorList>
    </citation>
    <scope>NUCLEOTIDE SEQUENCE [LARGE SCALE GENOMIC DNA]</scope>
    <source>
        <strain evidence="9 10">Poly51</strain>
    </source>
</reference>
<dbReference type="AlphaFoldDB" id="A0A5C6F836"/>
<name>A0A5C6F836_9BACT</name>
<dbReference type="EC" id="3.2.1.40" evidence="2"/>
<dbReference type="InterPro" id="IPR016007">
    <property type="entry name" value="Alpha_rhamnosid"/>
</dbReference>
<dbReference type="InterPro" id="IPR035396">
    <property type="entry name" value="Bac_rhamnosid6H"/>
</dbReference>
<dbReference type="RefSeq" id="WP_246114497.1">
    <property type="nucleotide sequence ID" value="NZ_SJPW01000003.1"/>
</dbReference>
<dbReference type="Gene3D" id="2.60.120.560">
    <property type="entry name" value="Exo-inulinase, domain 1"/>
    <property type="match status" value="1"/>
</dbReference>
<feature type="signal peptide" evidence="4">
    <location>
        <begin position="1"/>
        <end position="26"/>
    </location>
</feature>
<dbReference type="GO" id="GO:0030596">
    <property type="term" value="F:alpha-L-rhamnosidase activity"/>
    <property type="evidence" value="ECO:0007669"/>
    <property type="project" value="UniProtKB-EC"/>
</dbReference>
<dbReference type="Pfam" id="PF17390">
    <property type="entry name" value="Bac_rhamnosid_C"/>
    <property type="match status" value="1"/>
</dbReference>
<feature type="domain" description="Alpha-L-rhamnosidase six-hairpin glycosidase" evidence="7">
    <location>
        <begin position="406"/>
        <end position="726"/>
    </location>
</feature>
<dbReference type="InterPro" id="IPR035398">
    <property type="entry name" value="Bac_rhamnosid_C"/>
</dbReference>
<evidence type="ECO:0000313" key="9">
    <source>
        <dbReference type="EMBL" id="TWU57082.1"/>
    </source>
</evidence>
<dbReference type="InterPro" id="IPR012341">
    <property type="entry name" value="6hp_glycosidase-like_sf"/>
</dbReference>
<dbReference type="GO" id="GO:0005975">
    <property type="term" value="P:carbohydrate metabolic process"/>
    <property type="evidence" value="ECO:0007669"/>
    <property type="project" value="InterPro"/>
</dbReference>
<evidence type="ECO:0000259" key="8">
    <source>
        <dbReference type="Pfam" id="PF17390"/>
    </source>
</evidence>
<comment type="caution">
    <text evidence="9">The sequence shown here is derived from an EMBL/GenBank/DDBJ whole genome shotgun (WGS) entry which is preliminary data.</text>
</comment>
<proteinExistence type="predicted"/>
<dbReference type="InterPro" id="IPR008902">
    <property type="entry name" value="Rhamnosid_concanavalin"/>
</dbReference>
<dbReference type="Pfam" id="PF06439">
    <property type="entry name" value="3keto-disac_hyd"/>
    <property type="match status" value="1"/>
</dbReference>
<dbReference type="InterPro" id="IPR008928">
    <property type="entry name" value="6-hairpin_glycosidase_sf"/>
</dbReference>
<dbReference type="EMBL" id="SJPW01000003">
    <property type="protein sequence ID" value="TWU57082.1"/>
    <property type="molecule type" value="Genomic_DNA"/>
</dbReference>
<keyword evidence="10" id="KW-1185">Reference proteome</keyword>
<comment type="catalytic activity">
    <reaction evidence="1">
        <text>Hydrolysis of terminal non-reducing alpha-L-rhamnose residues in alpha-L-rhamnosides.</text>
        <dbReference type="EC" id="3.2.1.40"/>
    </reaction>
</comment>
<keyword evidence="3" id="KW-0378">Hydrolase</keyword>